<keyword evidence="6" id="KW-1185">Reference proteome</keyword>
<keyword evidence="3" id="KW-0812">Transmembrane</keyword>
<dbReference type="SUPFAM" id="SSF46689">
    <property type="entry name" value="Homeodomain-like"/>
    <property type="match status" value="2"/>
</dbReference>
<evidence type="ECO:0000256" key="3">
    <source>
        <dbReference type="SAM" id="Phobius"/>
    </source>
</evidence>
<keyword evidence="3" id="KW-0472">Membrane</keyword>
<dbReference type="PANTHER" id="PTHR19303:SF75">
    <property type="entry name" value="HTH CENPB-TYPE DOMAIN-CONTAINING PROTEIN"/>
    <property type="match status" value="1"/>
</dbReference>
<dbReference type="Gene3D" id="1.10.10.60">
    <property type="entry name" value="Homeodomain-like"/>
    <property type="match status" value="1"/>
</dbReference>
<keyword evidence="2" id="KW-0539">Nucleus</keyword>
<feature type="domain" description="HTH psq-type" evidence="4">
    <location>
        <begin position="227"/>
        <end position="274"/>
    </location>
</feature>
<protein>
    <recommendedName>
        <fullName evidence="4">HTH psq-type domain-containing protein</fullName>
    </recommendedName>
</protein>
<sequence>MFESCKIGCASPEKRLVHNVVGISLWKTTPTERHNGFHGMLAILPIILVIENILVIAALSTLYEVRHGQFQTYCRFMDVIVSVCHVFIISISAERATRAGVEIVSTLYEIQHKIGSFNCQHNNYDIAKNEIMNTIKLILNNRPIFTAAGLFNINAKLLLTLLIQYINRLMALTTLQCILLTFGILGGVHLLIAILQDLEDSNGDSKDVLRDITRQGFMQISKMLPPRKLKTLTIGKKIEILKKVENGARRKIICQEYGIPKSTLSTIMKNKKTIVQFGSEVANPGEVKRNTASKTVNTALIKWFETLRKASLPISGPIAQASSRWLDRFKKRHGILQKKHVVKVLPWTEKCNNWIKDTLPALLTATKQTIFLTQMRLVYFLNVYQAKA</sequence>
<proteinExistence type="predicted"/>
<comment type="caution">
    <text evidence="5">The sequence shown here is derived from an EMBL/GenBank/DDBJ whole genome shotgun (WGS) entry which is preliminary data.</text>
</comment>
<feature type="transmembrane region" description="Helical" evidence="3">
    <location>
        <begin position="144"/>
        <end position="163"/>
    </location>
</feature>
<dbReference type="AlphaFoldDB" id="A0A9P0LGJ4"/>
<dbReference type="GO" id="GO:0005634">
    <property type="term" value="C:nucleus"/>
    <property type="evidence" value="ECO:0007669"/>
    <property type="project" value="UniProtKB-SubCell"/>
</dbReference>
<accession>A0A9P0LGJ4</accession>
<dbReference type="OrthoDB" id="10047893at2759"/>
<name>A0A9P0LGJ4_ACAOB</name>
<dbReference type="PANTHER" id="PTHR19303">
    <property type="entry name" value="TRANSPOSON"/>
    <property type="match status" value="1"/>
</dbReference>
<feature type="transmembrane region" description="Helical" evidence="3">
    <location>
        <begin position="175"/>
        <end position="195"/>
    </location>
</feature>
<dbReference type="GO" id="GO:0003677">
    <property type="term" value="F:DNA binding"/>
    <property type="evidence" value="ECO:0007669"/>
    <property type="project" value="UniProtKB-UniRule"/>
</dbReference>
<dbReference type="PROSITE" id="PS50960">
    <property type="entry name" value="HTH_PSQ"/>
    <property type="match status" value="1"/>
</dbReference>
<feature type="transmembrane region" description="Helical" evidence="3">
    <location>
        <begin position="40"/>
        <end position="63"/>
    </location>
</feature>
<evidence type="ECO:0000313" key="5">
    <source>
        <dbReference type="EMBL" id="CAH1990792.1"/>
    </source>
</evidence>
<reference evidence="5" key="1">
    <citation type="submission" date="2022-03" db="EMBL/GenBank/DDBJ databases">
        <authorList>
            <person name="Sayadi A."/>
        </authorList>
    </citation>
    <scope>NUCLEOTIDE SEQUENCE</scope>
</reference>
<feature type="DNA-binding region" description="H-T-H motif" evidence="2">
    <location>
        <begin position="250"/>
        <end position="270"/>
    </location>
</feature>
<keyword evidence="2" id="KW-0238">DNA-binding</keyword>
<keyword evidence="3" id="KW-1133">Transmembrane helix</keyword>
<dbReference type="InterPro" id="IPR050863">
    <property type="entry name" value="CenT-Element_Derived"/>
</dbReference>
<evidence type="ECO:0000313" key="6">
    <source>
        <dbReference type="Proteomes" id="UP001152888"/>
    </source>
</evidence>
<dbReference type="InterPro" id="IPR007889">
    <property type="entry name" value="HTH_Psq"/>
</dbReference>
<dbReference type="EMBL" id="CAKOFQ010007097">
    <property type="protein sequence ID" value="CAH1990792.1"/>
    <property type="molecule type" value="Genomic_DNA"/>
</dbReference>
<organism evidence="5 6">
    <name type="scientific">Acanthoscelides obtectus</name>
    <name type="common">Bean weevil</name>
    <name type="synonym">Bruchus obtectus</name>
    <dbReference type="NCBI Taxonomy" id="200917"/>
    <lineage>
        <taxon>Eukaryota</taxon>
        <taxon>Metazoa</taxon>
        <taxon>Ecdysozoa</taxon>
        <taxon>Arthropoda</taxon>
        <taxon>Hexapoda</taxon>
        <taxon>Insecta</taxon>
        <taxon>Pterygota</taxon>
        <taxon>Neoptera</taxon>
        <taxon>Endopterygota</taxon>
        <taxon>Coleoptera</taxon>
        <taxon>Polyphaga</taxon>
        <taxon>Cucujiformia</taxon>
        <taxon>Chrysomeloidea</taxon>
        <taxon>Chrysomelidae</taxon>
        <taxon>Bruchinae</taxon>
        <taxon>Bruchini</taxon>
        <taxon>Acanthoscelides</taxon>
    </lineage>
</organism>
<dbReference type="Proteomes" id="UP001152888">
    <property type="component" value="Unassembled WGS sequence"/>
</dbReference>
<evidence type="ECO:0000256" key="2">
    <source>
        <dbReference type="PROSITE-ProRule" id="PRU00320"/>
    </source>
</evidence>
<dbReference type="Pfam" id="PF04218">
    <property type="entry name" value="CENP-B_N"/>
    <property type="match status" value="1"/>
</dbReference>
<gene>
    <name evidence="5" type="ORF">ACAOBT_LOCUS19877</name>
</gene>
<evidence type="ECO:0000256" key="1">
    <source>
        <dbReference type="ARBA" id="ARBA00004123"/>
    </source>
</evidence>
<dbReference type="InterPro" id="IPR009057">
    <property type="entry name" value="Homeodomain-like_sf"/>
</dbReference>
<comment type="subcellular location">
    <subcellularLocation>
        <location evidence="1 2">Nucleus</location>
    </subcellularLocation>
</comment>
<evidence type="ECO:0000259" key="4">
    <source>
        <dbReference type="PROSITE" id="PS50960"/>
    </source>
</evidence>